<dbReference type="PROSITE" id="PS51257">
    <property type="entry name" value="PROKAR_LIPOPROTEIN"/>
    <property type="match status" value="1"/>
</dbReference>
<gene>
    <name evidence="2" type="ORF">NSP04_13605</name>
</gene>
<keyword evidence="1" id="KW-1133">Transmembrane helix</keyword>
<proteinExistence type="predicted"/>
<keyword evidence="1" id="KW-0472">Membrane</keyword>
<dbReference type="Proteomes" id="UP001165267">
    <property type="component" value="Unassembled WGS sequence"/>
</dbReference>
<dbReference type="RefSeq" id="WP_257512900.1">
    <property type="nucleotide sequence ID" value="NZ_JANKHG010000026.1"/>
</dbReference>
<comment type="caution">
    <text evidence="2">The sequence shown here is derived from an EMBL/GenBank/DDBJ whole genome shotgun (WGS) entry which is preliminary data.</text>
</comment>
<organism evidence="2 3">
    <name type="scientific">Limnobacter parvus</name>
    <dbReference type="NCBI Taxonomy" id="2939690"/>
    <lineage>
        <taxon>Bacteria</taxon>
        <taxon>Pseudomonadati</taxon>
        <taxon>Pseudomonadota</taxon>
        <taxon>Betaproteobacteria</taxon>
        <taxon>Burkholderiales</taxon>
        <taxon>Burkholderiaceae</taxon>
        <taxon>Limnobacter</taxon>
    </lineage>
</organism>
<evidence type="ECO:0000313" key="3">
    <source>
        <dbReference type="Proteomes" id="UP001165267"/>
    </source>
</evidence>
<keyword evidence="1" id="KW-0812">Transmembrane</keyword>
<sequence length="89" mass="9710">MSIKRFAVFFVLWILGCAFVLEPAFIAPLFDGGTAIDLAFNGNPAQLGGIPVADHHGAAVESMDHFRVLCLLYFGLPVAVYLATQWKEL</sequence>
<name>A0ABT1XK57_9BURK</name>
<accession>A0ABT1XK57</accession>
<reference evidence="2" key="1">
    <citation type="submission" date="2022-07" db="EMBL/GenBank/DDBJ databases">
        <authorList>
            <person name="Xamxidin M."/>
        </authorList>
    </citation>
    <scope>NUCLEOTIDE SEQUENCE</scope>
    <source>
        <strain evidence="2">YS8-69</strain>
    </source>
</reference>
<keyword evidence="3" id="KW-1185">Reference proteome</keyword>
<evidence type="ECO:0000256" key="1">
    <source>
        <dbReference type="SAM" id="Phobius"/>
    </source>
</evidence>
<evidence type="ECO:0000313" key="2">
    <source>
        <dbReference type="EMBL" id="MCR2747681.1"/>
    </source>
</evidence>
<feature type="transmembrane region" description="Helical" evidence="1">
    <location>
        <begin position="66"/>
        <end position="84"/>
    </location>
</feature>
<protein>
    <recommendedName>
        <fullName evidence="4">Lipoprotein</fullName>
    </recommendedName>
</protein>
<dbReference type="EMBL" id="JANKHG010000026">
    <property type="protein sequence ID" value="MCR2747681.1"/>
    <property type="molecule type" value="Genomic_DNA"/>
</dbReference>
<evidence type="ECO:0008006" key="4">
    <source>
        <dbReference type="Google" id="ProtNLM"/>
    </source>
</evidence>